<feature type="chain" id="PRO_5024450182" description="Lipocalin-like domain-containing protein" evidence="1">
    <location>
        <begin position="19"/>
        <end position="253"/>
    </location>
</feature>
<sequence>MNKLVFTSLMLSIASLFAMCDKNKPEANFRLAELRNPFLGKWQSDIPSAHMTLVFDYKTDGTFTYEMVGVPAEQGGAGTGGYLVNENIMVTFLDFEGIAGYTFKVIDNNTIDVTEINEVKEDGELVLGNTSPFTRAAGSTVITENQATILNNPFLGKWQSLIPNEENPENPYNVTMEYKADGTGVFSFAGTSTQAGYFVISNKLVTFTSGTNEFEAFTFSVQDNNTINVTELIEVTQEGIVSGNTAKFARILD</sequence>
<comment type="caution">
    <text evidence="2">The sequence shown here is derived from an EMBL/GenBank/DDBJ whole genome shotgun (WGS) entry which is preliminary data.</text>
</comment>
<keyword evidence="1" id="KW-0732">Signal</keyword>
<evidence type="ECO:0000313" key="2">
    <source>
        <dbReference type="EMBL" id="KAA6300287.1"/>
    </source>
</evidence>
<dbReference type="EMBL" id="SNRX01000105">
    <property type="protein sequence ID" value="KAA6300287.1"/>
    <property type="molecule type" value="Genomic_DNA"/>
</dbReference>
<dbReference type="Proteomes" id="UP000324575">
    <property type="component" value="Unassembled WGS sequence"/>
</dbReference>
<name>A0A5M8NV88_9BACT</name>
<evidence type="ECO:0000313" key="3">
    <source>
        <dbReference type="Proteomes" id="UP000324575"/>
    </source>
</evidence>
<evidence type="ECO:0000256" key="1">
    <source>
        <dbReference type="SAM" id="SignalP"/>
    </source>
</evidence>
<feature type="signal peptide" evidence="1">
    <location>
        <begin position="1"/>
        <end position="18"/>
    </location>
</feature>
<accession>A0A5M8NV88</accession>
<reference evidence="2 3" key="1">
    <citation type="submission" date="2019-03" db="EMBL/GenBank/DDBJ databases">
        <title>Single cell metagenomics reveals metabolic interactions within the superorganism composed of flagellate Streblomastix strix and complex community of Bacteroidetes bacteria on its surface.</title>
        <authorList>
            <person name="Treitli S.C."/>
            <person name="Kolisko M."/>
            <person name="Husnik F."/>
            <person name="Keeling P."/>
            <person name="Hampl V."/>
        </authorList>
    </citation>
    <scope>NUCLEOTIDE SEQUENCE [LARGE SCALE GENOMIC DNA]</scope>
    <source>
        <strain evidence="2">St1</strain>
    </source>
</reference>
<proteinExistence type="predicted"/>
<protein>
    <recommendedName>
        <fullName evidence="4">Lipocalin-like domain-containing protein</fullName>
    </recommendedName>
</protein>
<organism evidence="2 3">
    <name type="scientific">Candidatus Ordinivivax streblomastigis</name>
    <dbReference type="NCBI Taxonomy" id="2540710"/>
    <lineage>
        <taxon>Bacteria</taxon>
        <taxon>Pseudomonadati</taxon>
        <taxon>Bacteroidota</taxon>
        <taxon>Bacteroidia</taxon>
        <taxon>Bacteroidales</taxon>
        <taxon>Candidatus Ordinivivax</taxon>
    </lineage>
</organism>
<evidence type="ECO:0008006" key="4">
    <source>
        <dbReference type="Google" id="ProtNLM"/>
    </source>
</evidence>
<gene>
    <name evidence="2" type="ORF">EZS26_003575</name>
</gene>
<dbReference type="AlphaFoldDB" id="A0A5M8NV88"/>